<dbReference type="SUPFAM" id="SSF52833">
    <property type="entry name" value="Thioredoxin-like"/>
    <property type="match status" value="2"/>
</dbReference>
<dbReference type="CDD" id="cd03026">
    <property type="entry name" value="AhpF_NTD_C"/>
    <property type="match status" value="1"/>
</dbReference>
<dbReference type="GO" id="GO:0102039">
    <property type="term" value="F:NADH-dependent peroxiredoxin activity"/>
    <property type="evidence" value="ECO:0007669"/>
    <property type="project" value="InterPro"/>
</dbReference>
<evidence type="ECO:0000256" key="12">
    <source>
        <dbReference type="SAM" id="MobiDB-lite"/>
    </source>
</evidence>
<dbReference type="HOGENOM" id="CLU_031864_4_0_11"/>
<dbReference type="Pfam" id="PF07992">
    <property type="entry name" value="Pyr_redox_2"/>
    <property type="match status" value="1"/>
</dbReference>
<evidence type="ECO:0000313" key="16">
    <source>
        <dbReference type="Proteomes" id="UP000018291"/>
    </source>
</evidence>
<feature type="binding site" evidence="10">
    <location>
        <begin position="358"/>
        <end position="372"/>
    </location>
    <ligand>
        <name>NAD(+)</name>
        <dbReference type="ChEBI" id="CHEBI:57540"/>
    </ligand>
</feature>
<keyword evidence="16" id="KW-1185">Reference proteome</keyword>
<dbReference type="STRING" id="1229780.BN381_300023"/>
<dbReference type="NCBIfam" id="TIGR03140">
    <property type="entry name" value="AhpF"/>
    <property type="match status" value="1"/>
</dbReference>
<dbReference type="GO" id="GO:0004791">
    <property type="term" value="F:thioredoxin-disulfide reductase (NADPH) activity"/>
    <property type="evidence" value="ECO:0007669"/>
    <property type="project" value="UniProtKB-EC"/>
</dbReference>
<feature type="domain" description="Thioredoxin-like fold" evidence="14">
    <location>
        <begin position="126"/>
        <end position="194"/>
    </location>
</feature>
<keyword evidence="3" id="KW-0285">Flavoprotein</keyword>
<evidence type="ECO:0000256" key="8">
    <source>
        <dbReference type="ARBA" id="ARBA00023284"/>
    </source>
</evidence>
<dbReference type="InterPro" id="IPR036249">
    <property type="entry name" value="Thioredoxin-like_sf"/>
</dbReference>
<dbReference type="OrthoDB" id="9806179at2"/>
<keyword evidence="5 15" id="KW-0560">Oxidoreductase</keyword>
<dbReference type="CDD" id="cd02974">
    <property type="entry name" value="AhpF_NTD_N"/>
    <property type="match status" value="1"/>
</dbReference>
<comment type="subunit">
    <text evidence="2">Homodimer.</text>
</comment>
<dbReference type="EMBL" id="CANL01000024">
    <property type="protein sequence ID" value="CCM63876.1"/>
    <property type="molecule type" value="Genomic_DNA"/>
</dbReference>
<dbReference type="InterPro" id="IPR008255">
    <property type="entry name" value="Pyr_nucl-diS_OxRdtase_2_AS"/>
</dbReference>
<organism evidence="15 16">
    <name type="scientific">Candidatus Neomicrothrix parvicella RN1</name>
    <dbReference type="NCBI Taxonomy" id="1229780"/>
    <lineage>
        <taxon>Bacteria</taxon>
        <taxon>Bacillati</taxon>
        <taxon>Actinomycetota</taxon>
        <taxon>Acidimicrobiia</taxon>
        <taxon>Acidimicrobiales</taxon>
        <taxon>Microthrixaceae</taxon>
        <taxon>Candidatus Neomicrothrix</taxon>
    </lineage>
</organism>
<comment type="cofactor">
    <cofactor evidence="10">
        <name>FAD</name>
        <dbReference type="ChEBI" id="CHEBI:57692"/>
    </cofactor>
    <text evidence="10">Binds 1 FAD per subunit.</text>
</comment>
<evidence type="ECO:0000256" key="11">
    <source>
        <dbReference type="PIRSR" id="PIRSR000238-2"/>
    </source>
</evidence>
<dbReference type="GO" id="GO:0005829">
    <property type="term" value="C:cytosol"/>
    <property type="evidence" value="ECO:0007669"/>
    <property type="project" value="UniProtKB-ARBA"/>
</dbReference>
<dbReference type="EC" id="1.8.1.-" evidence="15"/>
<name>R4Z3L4_9ACTN</name>
<dbReference type="GO" id="GO:0051287">
    <property type="term" value="F:NAD binding"/>
    <property type="evidence" value="ECO:0007669"/>
    <property type="project" value="InterPro"/>
</dbReference>
<evidence type="ECO:0000259" key="14">
    <source>
        <dbReference type="Pfam" id="PF13192"/>
    </source>
</evidence>
<dbReference type="PRINTS" id="PR00368">
    <property type="entry name" value="FADPNR"/>
</dbReference>
<proteinExistence type="inferred from homology"/>
<evidence type="ECO:0000256" key="10">
    <source>
        <dbReference type="PIRSR" id="PIRSR000238-1"/>
    </source>
</evidence>
<dbReference type="Pfam" id="PF13192">
    <property type="entry name" value="Thioredoxin_3"/>
    <property type="match status" value="1"/>
</dbReference>
<dbReference type="GO" id="GO:0000302">
    <property type="term" value="P:response to reactive oxygen species"/>
    <property type="evidence" value="ECO:0007669"/>
    <property type="project" value="InterPro"/>
</dbReference>
<feature type="disulfide bond" description="Redox-active" evidence="11">
    <location>
        <begin position="346"/>
        <end position="349"/>
    </location>
</feature>
<evidence type="ECO:0000256" key="6">
    <source>
        <dbReference type="ARBA" id="ARBA00023027"/>
    </source>
</evidence>
<keyword evidence="7 11" id="KW-1015">Disulfide bond</keyword>
<dbReference type="PIRSF" id="PIRSF000238">
    <property type="entry name" value="AhpF"/>
    <property type="match status" value="1"/>
</dbReference>
<dbReference type="InterPro" id="IPR036188">
    <property type="entry name" value="FAD/NAD-bd_sf"/>
</dbReference>
<dbReference type="InterPro" id="IPR044141">
    <property type="entry name" value="AhpF_NTD_C"/>
</dbReference>
<comment type="catalytic activity">
    <reaction evidence="9">
        <text>[thioredoxin]-dithiol + NADP(+) = [thioredoxin]-disulfide + NADPH + H(+)</text>
        <dbReference type="Rhea" id="RHEA:20345"/>
        <dbReference type="Rhea" id="RHEA-COMP:10698"/>
        <dbReference type="Rhea" id="RHEA-COMP:10700"/>
        <dbReference type="ChEBI" id="CHEBI:15378"/>
        <dbReference type="ChEBI" id="CHEBI:29950"/>
        <dbReference type="ChEBI" id="CHEBI:50058"/>
        <dbReference type="ChEBI" id="CHEBI:57783"/>
        <dbReference type="ChEBI" id="CHEBI:58349"/>
        <dbReference type="EC" id="1.8.1.9"/>
    </reaction>
</comment>
<comment type="similarity">
    <text evidence="1">Belongs to the class-II pyridine nucleotide-disulfide oxidoreductase family.</text>
</comment>
<dbReference type="InterPro" id="IPR023753">
    <property type="entry name" value="FAD/NAD-binding_dom"/>
</dbReference>
<dbReference type="PROSITE" id="PS00573">
    <property type="entry name" value="PYRIDINE_REDOX_2"/>
    <property type="match status" value="1"/>
</dbReference>
<dbReference type="FunFam" id="3.50.50.60:FF:000007">
    <property type="entry name" value="Alkyl hydroperoxide reductase, F subunit"/>
    <property type="match status" value="1"/>
</dbReference>
<dbReference type="Gene3D" id="3.40.30.80">
    <property type="match status" value="1"/>
</dbReference>
<evidence type="ECO:0000256" key="9">
    <source>
        <dbReference type="ARBA" id="ARBA00048132"/>
    </source>
</evidence>
<gene>
    <name evidence="15" type="primary">ahpF</name>
    <name evidence="15" type="ORF">BN381_300023</name>
</gene>
<dbReference type="AlphaFoldDB" id="R4Z3L4"/>
<dbReference type="PROSITE" id="PS51354">
    <property type="entry name" value="GLUTAREDOXIN_2"/>
    <property type="match status" value="1"/>
</dbReference>
<evidence type="ECO:0000256" key="5">
    <source>
        <dbReference type="ARBA" id="ARBA00023002"/>
    </source>
</evidence>
<keyword evidence="4 10" id="KW-0274">FAD</keyword>
<evidence type="ECO:0000256" key="7">
    <source>
        <dbReference type="ARBA" id="ARBA00023157"/>
    </source>
</evidence>
<evidence type="ECO:0000259" key="13">
    <source>
        <dbReference type="Pfam" id="PF07992"/>
    </source>
</evidence>
<feature type="compositionally biased region" description="Low complexity" evidence="12">
    <location>
        <begin position="537"/>
        <end position="549"/>
    </location>
</feature>
<feature type="region of interest" description="Disordered" evidence="12">
    <location>
        <begin position="528"/>
        <end position="549"/>
    </location>
</feature>
<dbReference type="InterPro" id="IPR012336">
    <property type="entry name" value="Thioredoxin-like_fold"/>
</dbReference>
<dbReference type="Proteomes" id="UP000018291">
    <property type="component" value="Unassembled WGS sequence"/>
</dbReference>
<keyword evidence="10" id="KW-0521">NADP</keyword>
<dbReference type="InterPro" id="IPR050097">
    <property type="entry name" value="Ferredoxin-NADP_redctase_2"/>
</dbReference>
<dbReference type="Gene3D" id="3.50.50.60">
    <property type="entry name" value="FAD/NAD(P)-binding domain"/>
    <property type="match status" value="2"/>
</dbReference>
<sequence length="549" mass="57393">MLDANLTEQLKGHLTKVTRPIELVASLDDSPKSLELWDLLTEIAALSDNVAAVRDKDAGAQRRPSFSINRVGTDVSVGFAGIPMGHEFTSLVLALLQVGGHPPAVSEVTAEAIEQLEGEYHFVTYMSLSCQNCPDVVQALNAMSVLNSNISHVAVDGAVFPDEVERQKVMAVPTVLLNGETFGQGRMTVDEIVAKLDTGAVTREADRIDALEPLDVLVVGGGPAGASASIYAARKGIATGVVAERFGGQVLDTMSIENLISVPSTEGPKLAAALEAHVAEYEVDVMHNQRATRLTPATESGGLATVELASGATLQARTVVLSTGASWRLMGVPGEQEYRNRGVAFCPHCDGPLYKGKRVAVIGGGNSGAEAAIDLAGMVSEVTLIEFDDVLRADEVLQAKLASLANLAVITGARTTEVLGDDTSVTGLNYEDRATGELHRVELEGIFVQIGLVPNTGWLKGTVELSPRGEVVIDDRNATSVPGVFAAGDCTTVPYKQIVIALGAGSTAALSAFDHLIRTPLVVESGSVGDDTRSAGAEVAEPVAEPVMA</sequence>
<feature type="binding site" evidence="10">
    <location>
        <begin position="479"/>
        <end position="489"/>
    </location>
    <ligand>
        <name>FAD</name>
        <dbReference type="ChEBI" id="CHEBI:57692"/>
    </ligand>
</feature>
<dbReference type="RefSeq" id="WP_012227180.1">
    <property type="nucleotide sequence ID" value="NZ_HG422565.1"/>
</dbReference>
<dbReference type="GO" id="GO:0032991">
    <property type="term" value="C:protein-containing complex"/>
    <property type="evidence" value="ECO:0007669"/>
    <property type="project" value="UniProtKB-ARBA"/>
</dbReference>
<evidence type="ECO:0000256" key="1">
    <source>
        <dbReference type="ARBA" id="ARBA00009333"/>
    </source>
</evidence>
<dbReference type="EC" id="1.6.99.3" evidence="15"/>
<dbReference type="eggNOG" id="COG3634">
    <property type="taxonomic scope" value="Bacteria"/>
</dbReference>
<evidence type="ECO:0000313" key="15">
    <source>
        <dbReference type="EMBL" id="CCM63876.1"/>
    </source>
</evidence>
<keyword evidence="8 11" id="KW-0676">Redox-active center</keyword>
<evidence type="ECO:0000256" key="3">
    <source>
        <dbReference type="ARBA" id="ARBA00022630"/>
    </source>
</evidence>
<dbReference type="PRINTS" id="PR00469">
    <property type="entry name" value="PNDRDTASEII"/>
</dbReference>
<dbReference type="SUPFAM" id="SSF51905">
    <property type="entry name" value="FAD/NAD(P)-binding domain"/>
    <property type="match status" value="1"/>
</dbReference>
<dbReference type="InterPro" id="IPR044142">
    <property type="entry name" value="AhpF_NTD_N"/>
</dbReference>
<accession>R4Z3L4</accession>
<protein>
    <submittedName>
        <fullName evidence="15">Alkyl hydroperoxide reductase (Large subunit)</fullName>
        <ecNumber evidence="15">1.6.99.3</ecNumber>
        <ecNumber evidence="15">1.8.1.-</ecNumber>
    </submittedName>
</protein>
<dbReference type="GO" id="GO:0050660">
    <property type="term" value="F:flavin adenine dinucleotide binding"/>
    <property type="evidence" value="ECO:0007669"/>
    <property type="project" value="InterPro"/>
</dbReference>
<feature type="domain" description="FAD/NAD(P)-binding" evidence="13">
    <location>
        <begin position="215"/>
        <end position="504"/>
    </location>
</feature>
<comment type="caution">
    <text evidence="15">The sequence shown here is derived from an EMBL/GenBank/DDBJ whole genome shotgun (WGS) entry which is preliminary data.</text>
</comment>
<evidence type="ECO:0000256" key="2">
    <source>
        <dbReference type="ARBA" id="ARBA00011738"/>
    </source>
</evidence>
<dbReference type="PANTHER" id="PTHR48105">
    <property type="entry name" value="THIOREDOXIN REDUCTASE 1-RELATED-RELATED"/>
    <property type="match status" value="1"/>
</dbReference>
<feature type="binding site" evidence="10">
    <location>
        <begin position="215"/>
        <end position="230"/>
    </location>
    <ligand>
        <name>FAD</name>
        <dbReference type="ChEBI" id="CHEBI:57692"/>
    </ligand>
</feature>
<reference evidence="15 16" key="1">
    <citation type="journal article" date="2013" name="ISME J.">
        <title>Metabolic model for the filamentous 'Candidatus Microthrix parvicella' based on genomic and metagenomic analyses.</title>
        <authorList>
            <person name="Jon McIlroy S."/>
            <person name="Kristiansen R."/>
            <person name="Albertsen M."/>
            <person name="Michael Karst S."/>
            <person name="Rossetti S."/>
            <person name="Lund Nielsen J."/>
            <person name="Tandoi V."/>
            <person name="James Seviour R."/>
            <person name="Nielsen P.H."/>
        </authorList>
    </citation>
    <scope>NUCLEOTIDE SEQUENCE [LARGE SCALE GENOMIC DNA]</scope>
    <source>
        <strain evidence="15 16">RN1</strain>
    </source>
</reference>
<keyword evidence="6 10" id="KW-0520">NAD</keyword>
<dbReference type="InterPro" id="IPR012081">
    <property type="entry name" value="Alkyl_hydroperoxide_Rdtase_suF"/>
</dbReference>
<evidence type="ECO:0000256" key="4">
    <source>
        <dbReference type="ARBA" id="ARBA00022827"/>
    </source>
</evidence>